<evidence type="ECO:0000313" key="15">
    <source>
        <dbReference type="Proteomes" id="UP001062165"/>
    </source>
</evidence>
<dbReference type="PANTHER" id="PTHR43331:SF1">
    <property type="entry name" value="HOMOSERINE DEHYDROGENASE"/>
    <property type="match status" value="1"/>
</dbReference>
<dbReference type="InterPro" id="IPR019811">
    <property type="entry name" value="HDH_CS"/>
</dbReference>
<keyword evidence="8 10" id="KW-0560">Oxidoreductase</keyword>
<dbReference type="SUPFAM" id="SSF55347">
    <property type="entry name" value="Glyceraldehyde-3-phosphate dehydrogenase-like, C-terminal domain"/>
    <property type="match status" value="1"/>
</dbReference>
<evidence type="ECO:0000256" key="9">
    <source>
        <dbReference type="ARBA" id="ARBA00023167"/>
    </source>
</evidence>
<dbReference type="Pfam" id="PF00742">
    <property type="entry name" value="Homoserine_dh"/>
    <property type="match status" value="1"/>
</dbReference>
<evidence type="ECO:0000256" key="7">
    <source>
        <dbReference type="ARBA" id="ARBA00022697"/>
    </source>
</evidence>
<reference evidence="14" key="1">
    <citation type="submission" date="2022-10" db="EMBL/GenBank/DDBJ databases">
        <title>Comparative genomics and taxonomic characterization of three novel marine species of genus Reichenbachiella exhibiting antioxidant and polysaccharide degradation activities.</title>
        <authorList>
            <person name="Muhammad N."/>
            <person name="Lee Y.-J."/>
            <person name="Ko J."/>
            <person name="Kim S.-G."/>
        </authorList>
    </citation>
    <scope>NUCLEOTIDE SEQUENCE</scope>
    <source>
        <strain evidence="14">Wsw4-B4</strain>
    </source>
</reference>
<evidence type="ECO:0000256" key="3">
    <source>
        <dbReference type="ARBA" id="ARBA00006753"/>
    </source>
</evidence>
<keyword evidence="9 10" id="KW-0486">Methionine biosynthesis</keyword>
<dbReference type="Gene3D" id="3.40.50.720">
    <property type="entry name" value="NAD(P)-binding Rossmann-like Domain"/>
    <property type="match status" value="1"/>
</dbReference>
<comment type="catalytic activity">
    <reaction evidence="10">
        <text>L-homoserine + NADP(+) = L-aspartate 4-semialdehyde + NADPH + H(+)</text>
        <dbReference type="Rhea" id="RHEA:15761"/>
        <dbReference type="ChEBI" id="CHEBI:15378"/>
        <dbReference type="ChEBI" id="CHEBI:57476"/>
        <dbReference type="ChEBI" id="CHEBI:57783"/>
        <dbReference type="ChEBI" id="CHEBI:58349"/>
        <dbReference type="ChEBI" id="CHEBI:537519"/>
        <dbReference type="EC" id="1.1.1.3"/>
    </reaction>
</comment>
<comment type="pathway">
    <text evidence="1 10">Amino-acid biosynthesis; L-threonine biosynthesis; L-threonine from L-aspartate: step 3/5.</text>
</comment>
<dbReference type="Proteomes" id="UP001062165">
    <property type="component" value="Chromosome"/>
</dbReference>
<accession>A0ABY6D4N5</accession>
<dbReference type="EC" id="1.1.1.3" evidence="4 10"/>
<sequence length="392" mass="44005">MKNLKLGIFGFGCVGQGLYHVLQQSNAINSEIVKICIKDLNKPRPLDKSYFTNQKDDLLQNDDIDVIVELIDDAEAAFSIVSTAMNNGKSVVSANKKMIAEHMEELLALQEKNKVSFLYEASCCASIPIIRNLEEYYDNDLLTSLEGIFNGSTNFILTKLLTGGQTFDEVLKEAQNLGFAESDPTLDVEGIDPKYKLCILLFHAFGLIAKPDDIFNYGISKINTFDINYAQRHNYSIKLISKCRIVDEKIEAYCLPTFLPNDAVLSQTNNEYNAVILETAFAESQLLYGKGAGDKPTGSAVLSDISALNHDYKYEYKKNARNHGKLALCEDFKLRLYVRYNDSTPPLEDFESIEEKYASKQGNFLVGTIQLKHLKHSNWINEASISLIVLNN</sequence>
<protein>
    <recommendedName>
        <fullName evidence="5 10">Homoserine dehydrogenase</fullName>
        <ecNumber evidence="4 10">1.1.1.3</ecNumber>
    </recommendedName>
</protein>
<evidence type="ECO:0000256" key="11">
    <source>
        <dbReference type="RuleBase" id="RU004171"/>
    </source>
</evidence>
<evidence type="ECO:0000256" key="8">
    <source>
        <dbReference type="ARBA" id="ARBA00023002"/>
    </source>
</evidence>
<dbReference type="Gene3D" id="3.30.360.10">
    <property type="entry name" value="Dihydrodipicolinate Reductase, domain 2"/>
    <property type="match status" value="1"/>
</dbReference>
<keyword evidence="15" id="KW-1185">Reference proteome</keyword>
<evidence type="ECO:0000256" key="1">
    <source>
        <dbReference type="ARBA" id="ARBA00005056"/>
    </source>
</evidence>
<gene>
    <name evidence="14" type="ORF">N7E81_08405</name>
</gene>
<evidence type="ECO:0000259" key="12">
    <source>
        <dbReference type="Pfam" id="PF00742"/>
    </source>
</evidence>
<dbReference type="SUPFAM" id="SSF51735">
    <property type="entry name" value="NAD(P)-binding Rossmann-fold domains"/>
    <property type="match status" value="1"/>
</dbReference>
<organism evidence="14 15">
    <name type="scientific">Reichenbachiella carrageenanivorans</name>
    <dbReference type="NCBI Taxonomy" id="2979869"/>
    <lineage>
        <taxon>Bacteria</taxon>
        <taxon>Pseudomonadati</taxon>
        <taxon>Bacteroidota</taxon>
        <taxon>Cytophagia</taxon>
        <taxon>Cytophagales</taxon>
        <taxon>Reichenbachiellaceae</taxon>
        <taxon>Reichenbachiella</taxon>
    </lineage>
</organism>
<dbReference type="PROSITE" id="PS01042">
    <property type="entry name" value="HOMOSER_DHGENASE"/>
    <property type="match status" value="1"/>
</dbReference>
<keyword evidence="6 10" id="KW-0028">Amino-acid biosynthesis</keyword>
<keyword evidence="10" id="KW-0521">NADP</keyword>
<evidence type="ECO:0000259" key="13">
    <source>
        <dbReference type="Pfam" id="PF03447"/>
    </source>
</evidence>
<dbReference type="InterPro" id="IPR036291">
    <property type="entry name" value="NAD(P)-bd_dom_sf"/>
</dbReference>
<comment type="pathway">
    <text evidence="2 10">Amino-acid biosynthesis; L-methionine biosynthesis via de novo pathway; L-homoserine from L-aspartate: step 3/3.</text>
</comment>
<dbReference type="EMBL" id="CP106735">
    <property type="protein sequence ID" value="UXX81121.1"/>
    <property type="molecule type" value="Genomic_DNA"/>
</dbReference>
<comment type="similarity">
    <text evidence="3 11">Belongs to the homoserine dehydrogenase family.</text>
</comment>
<evidence type="ECO:0000256" key="6">
    <source>
        <dbReference type="ARBA" id="ARBA00022605"/>
    </source>
</evidence>
<evidence type="ECO:0000256" key="5">
    <source>
        <dbReference type="ARBA" id="ARBA00013376"/>
    </source>
</evidence>
<dbReference type="RefSeq" id="WP_263052850.1">
    <property type="nucleotide sequence ID" value="NZ_CP106735.1"/>
</dbReference>
<feature type="domain" description="Aspartate/homoserine dehydrogenase NAD-binding" evidence="13">
    <location>
        <begin position="10"/>
        <end position="120"/>
    </location>
</feature>
<evidence type="ECO:0000256" key="2">
    <source>
        <dbReference type="ARBA" id="ARBA00005062"/>
    </source>
</evidence>
<dbReference type="PANTHER" id="PTHR43331">
    <property type="entry name" value="HOMOSERINE DEHYDROGENASE"/>
    <property type="match status" value="1"/>
</dbReference>
<dbReference type="GO" id="GO:0004412">
    <property type="term" value="F:homoserine dehydrogenase activity"/>
    <property type="evidence" value="ECO:0007669"/>
    <property type="project" value="UniProtKB-EC"/>
</dbReference>
<feature type="domain" description="Homoserine dehydrogenase catalytic" evidence="12">
    <location>
        <begin position="128"/>
        <end position="305"/>
    </location>
</feature>
<dbReference type="NCBIfam" id="NF004976">
    <property type="entry name" value="PRK06349.1"/>
    <property type="match status" value="1"/>
</dbReference>
<dbReference type="Pfam" id="PF03447">
    <property type="entry name" value="NAD_binding_3"/>
    <property type="match status" value="1"/>
</dbReference>
<evidence type="ECO:0000256" key="10">
    <source>
        <dbReference type="RuleBase" id="RU000579"/>
    </source>
</evidence>
<dbReference type="InterPro" id="IPR001342">
    <property type="entry name" value="HDH_cat"/>
</dbReference>
<keyword evidence="7 10" id="KW-0791">Threonine biosynthesis</keyword>
<name>A0ABY6D4N5_9BACT</name>
<evidence type="ECO:0000256" key="4">
    <source>
        <dbReference type="ARBA" id="ARBA00013213"/>
    </source>
</evidence>
<evidence type="ECO:0000313" key="14">
    <source>
        <dbReference type="EMBL" id="UXX81121.1"/>
    </source>
</evidence>
<dbReference type="InterPro" id="IPR005106">
    <property type="entry name" value="Asp/hSer_DH_NAD-bd"/>
</dbReference>
<proteinExistence type="inferred from homology"/>